<evidence type="ECO:0000313" key="5">
    <source>
        <dbReference type="Proteomes" id="UP001642464"/>
    </source>
</evidence>
<proteinExistence type="predicted"/>
<dbReference type="Pfam" id="PF01738">
    <property type="entry name" value="DLH"/>
    <property type="match status" value="1"/>
</dbReference>
<dbReference type="PANTHER" id="PTHR43037">
    <property type="entry name" value="UNNAMED PRODUCT-RELATED"/>
    <property type="match status" value="1"/>
</dbReference>
<evidence type="ECO:0000256" key="2">
    <source>
        <dbReference type="ARBA" id="ARBA00022801"/>
    </source>
</evidence>
<keyword evidence="2" id="KW-0378">Hydrolase</keyword>
<accession>A0ABP0QJE0</accession>
<keyword evidence="5" id="KW-1185">Reference proteome</keyword>
<dbReference type="InterPro" id="IPR029058">
    <property type="entry name" value="AB_hydrolase_fold"/>
</dbReference>
<evidence type="ECO:0000256" key="1">
    <source>
        <dbReference type="ARBA" id="ARBA00022729"/>
    </source>
</evidence>
<dbReference type="Proteomes" id="UP001642464">
    <property type="component" value="Unassembled WGS sequence"/>
</dbReference>
<dbReference type="Gene3D" id="3.40.50.1820">
    <property type="entry name" value="alpha/beta hydrolase"/>
    <property type="match status" value="1"/>
</dbReference>
<feature type="domain" description="Dienelactone hydrolase" evidence="3">
    <location>
        <begin position="341"/>
        <end position="463"/>
    </location>
</feature>
<dbReference type="SUPFAM" id="SSF53474">
    <property type="entry name" value="alpha/beta-Hydrolases"/>
    <property type="match status" value="1"/>
</dbReference>
<sequence length="553" mass="62630">MAEDIEKDWEEEYETYIHHEPPDSPIIVPQIKRNRLPREDCVFVDFTRASTRGAPLCRAFHAGIPICGSQAVLDDCQLHYRAWRGPNGLSYEDLKTGQIVTELPCTSFKDRKKELKVGMWIELRSCLGNQWYDGSPGVIILFCGQQQALVWIADYSTEVVVSQDEILPISKGRAVKWEDPSSTSGFMHGIMRRTLKDERTHEIVYEVDDSSLWSRGCMQLSPMQICVSRFDGLDAAIRNCASSSFAEHRVVFVKNDMVQEDFFVHFPFKFQMVEAKLQMGQVAKWPLLIYLHGSAGGTFFSFCKREMRVEGARYAAEHFIIVSPTCRWGWKSSPDSWILELVQELCKMPYVDSSKVYLTGVSMGGMGCWELTMQKPKLFAAIAPVAAYHKAYLRSQIAEALRNTPVYAVHSKKDQTCSLEIEKRLYAEMQQVRAPLRVDLCELVHTEMNKAHMSSSQLYAAWKQEAVAVSTFGWLIPASCGHFIFRLCMFLPSRLHLEENCKVRNGCSAIRIAPLLSGVTLQPEDGEGKRGCSSSFRSGTAFSRLGVYTCSSF</sequence>
<reference evidence="4 5" key="1">
    <citation type="submission" date="2024-02" db="EMBL/GenBank/DDBJ databases">
        <authorList>
            <person name="Chen Y."/>
            <person name="Shah S."/>
            <person name="Dougan E. K."/>
            <person name="Thang M."/>
            <person name="Chan C."/>
        </authorList>
    </citation>
    <scope>NUCLEOTIDE SEQUENCE [LARGE SCALE GENOMIC DNA]</scope>
</reference>
<comment type="caution">
    <text evidence="4">The sequence shown here is derived from an EMBL/GenBank/DDBJ whole genome shotgun (WGS) entry which is preliminary data.</text>
</comment>
<name>A0ABP0QJE0_9DINO</name>
<dbReference type="InterPro" id="IPR002925">
    <property type="entry name" value="Dienelactn_hydro"/>
</dbReference>
<keyword evidence="1" id="KW-0732">Signal</keyword>
<protein>
    <recommendedName>
        <fullName evidence="3">Dienelactone hydrolase domain-containing protein</fullName>
    </recommendedName>
</protein>
<organism evidence="4 5">
    <name type="scientific">Durusdinium trenchii</name>
    <dbReference type="NCBI Taxonomy" id="1381693"/>
    <lineage>
        <taxon>Eukaryota</taxon>
        <taxon>Sar</taxon>
        <taxon>Alveolata</taxon>
        <taxon>Dinophyceae</taxon>
        <taxon>Suessiales</taxon>
        <taxon>Symbiodiniaceae</taxon>
        <taxon>Durusdinium</taxon>
    </lineage>
</organism>
<dbReference type="PANTHER" id="PTHR43037:SF5">
    <property type="entry name" value="FERULOYL ESTERASE"/>
    <property type="match status" value="1"/>
</dbReference>
<evidence type="ECO:0000313" key="4">
    <source>
        <dbReference type="EMBL" id="CAK9087097.1"/>
    </source>
</evidence>
<gene>
    <name evidence="4" type="ORF">SCF082_LOCUS41176</name>
</gene>
<evidence type="ECO:0000259" key="3">
    <source>
        <dbReference type="Pfam" id="PF01738"/>
    </source>
</evidence>
<dbReference type="EMBL" id="CAXAMM010039537">
    <property type="protein sequence ID" value="CAK9087097.1"/>
    <property type="molecule type" value="Genomic_DNA"/>
</dbReference>
<dbReference type="InterPro" id="IPR050955">
    <property type="entry name" value="Plant_Biomass_Hydrol_Est"/>
</dbReference>